<evidence type="ECO:0000256" key="6">
    <source>
        <dbReference type="ARBA" id="ARBA00022801"/>
    </source>
</evidence>
<comment type="function">
    <text evidence="11">Plays an essential role in chain termination during de novo fatty acid synthesis.</text>
</comment>
<evidence type="ECO:0000313" key="14">
    <source>
        <dbReference type="EMBL" id="JAT78164.1"/>
    </source>
</evidence>
<keyword evidence="9 11" id="KW-0443">Lipid metabolism</keyword>
<feature type="domain" description="Acyl-ACP thioesterase-like C-terminal" evidence="13">
    <location>
        <begin position="261"/>
        <end position="356"/>
    </location>
</feature>
<keyword evidence="5 11" id="KW-0934">Plastid</keyword>
<keyword evidence="7 11" id="KW-0276">Fatty acid metabolism</keyword>
<keyword evidence="6 11" id="KW-0378">Hydrolase</keyword>
<evidence type="ECO:0000256" key="9">
    <source>
        <dbReference type="ARBA" id="ARBA00023098"/>
    </source>
</evidence>
<evidence type="ECO:0000256" key="2">
    <source>
        <dbReference type="ARBA" id="ARBA00006500"/>
    </source>
</evidence>
<reference evidence="14" key="1">
    <citation type="submission" date="2015-08" db="EMBL/GenBank/DDBJ databases">
        <authorList>
            <person name="Babu N.S."/>
            <person name="Beckwith C.J."/>
            <person name="Beseler K.G."/>
            <person name="Brison A."/>
            <person name="Carone J.V."/>
            <person name="Caskin T.P."/>
            <person name="Diamond M."/>
            <person name="Durham M.E."/>
            <person name="Foxe J.M."/>
            <person name="Go M."/>
            <person name="Henderson B.A."/>
            <person name="Jones I.B."/>
            <person name="McGettigan J.A."/>
            <person name="Micheletti S.J."/>
            <person name="Nasrallah M.E."/>
            <person name="Ortiz D."/>
            <person name="Piller C.R."/>
            <person name="Privatt S.R."/>
            <person name="Schneider S.L."/>
            <person name="Sharp S."/>
            <person name="Smith T.C."/>
            <person name="Stanton J.D."/>
            <person name="Ullery H.E."/>
            <person name="Wilson R.J."/>
            <person name="Serrano M.G."/>
            <person name="Buck G."/>
            <person name="Lee V."/>
            <person name="Wang Y."/>
            <person name="Carvalho R."/>
            <person name="Voegtly L."/>
            <person name="Shi R."/>
            <person name="Duckworth R."/>
            <person name="Johnson A."/>
            <person name="Loviza R."/>
            <person name="Walstead R."/>
            <person name="Shah Z."/>
            <person name="Kiflezghi M."/>
            <person name="Wade K."/>
            <person name="Ball S.L."/>
            <person name="Bradley K.W."/>
            <person name="Asai D.J."/>
            <person name="Bowman C.A."/>
            <person name="Russell D.A."/>
            <person name="Pope W.H."/>
            <person name="Jacobs-Sera D."/>
            <person name="Hendrix R.W."/>
            <person name="Hatfull G.F."/>
        </authorList>
    </citation>
    <scope>NUCLEOTIDE SEQUENCE</scope>
</reference>
<evidence type="ECO:0000256" key="1">
    <source>
        <dbReference type="ARBA" id="ARBA00004229"/>
    </source>
</evidence>
<dbReference type="InterPro" id="IPR045023">
    <property type="entry name" value="FATA/B"/>
</dbReference>
<proteinExistence type="inferred from homology"/>
<evidence type="ECO:0000256" key="3">
    <source>
        <dbReference type="ARBA" id="ARBA00022516"/>
    </source>
</evidence>
<dbReference type="PANTHER" id="PTHR31727:SF6">
    <property type="entry name" value="OLEOYL-ACYL CARRIER PROTEIN THIOESTERASE 1, CHLOROPLASTIC"/>
    <property type="match status" value="1"/>
</dbReference>
<evidence type="ECO:0000256" key="10">
    <source>
        <dbReference type="ARBA" id="ARBA00023160"/>
    </source>
</evidence>
<evidence type="ECO:0000256" key="5">
    <source>
        <dbReference type="ARBA" id="ARBA00022640"/>
    </source>
</evidence>
<organism evidence="14">
    <name type="scientific">Auxenochlorella protothecoides</name>
    <name type="common">Green microalga</name>
    <name type="synonym">Chlorella protothecoides</name>
    <dbReference type="NCBI Taxonomy" id="3075"/>
    <lineage>
        <taxon>Eukaryota</taxon>
        <taxon>Viridiplantae</taxon>
        <taxon>Chlorophyta</taxon>
        <taxon>core chlorophytes</taxon>
        <taxon>Trebouxiophyceae</taxon>
        <taxon>Chlorellales</taxon>
        <taxon>Chlorellaceae</taxon>
        <taxon>Auxenochlorella</taxon>
    </lineage>
</organism>
<evidence type="ECO:0000256" key="4">
    <source>
        <dbReference type="ARBA" id="ARBA00022528"/>
    </source>
</evidence>
<evidence type="ECO:0000256" key="11">
    <source>
        <dbReference type="RuleBase" id="RU363096"/>
    </source>
</evidence>
<keyword evidence="8" id="KW-0809">Transit peptide</keyword>
<evidence type="ECO:0000256" key="7">
    <source>
        <dbReference type="ARBA" id="ARBA00022832"/>
    </source>
</evidence>
<keyword evidence="4 11" id="KW-0150">Chloroplast</keyword>
<dbReference type="GO" id="GO:0016297">
    <property type="term" value="F:fatty acyl-[ACP] hydrolase activity"/>
    <property type="evidence" value="ECO:0007669"/>
    <property type="project" value="InterPro"/>
</dbReference>
<dbReference type="Pfam" id="PF20791">
    <property type="entry name" value="Acyl-ACP_TE_C"/>
    <property type="match status" value="1"/>
</dbReference>
<dbReference type="PANTHER" id="PTHR31727">
    <property type="entry name" value="OLEOYL-ACYL CARRIER PROTEIN THIOESTERASE 1, CHLOROPLASTIC"/>
    <property type="match status" value="1"/>
</dbReference>
<dbReference type="InterPro" id="IPR029069">
    <property type="entry name" value="HotDog_dom_sf"/>
</dbReference>
<dbReference type="GO" id="GO:0000036">
    <property type="term" value="F:acyl carrier activity"/>
    <property type="evidence" value="ECO:0007669"/>
    <property type="project" value="TreeGrafter"/>
</dbReference>
<dbReference type="GO" id="GO:0009507">
    <property type="term" value="C:chloroplast"/>
    <property type="evidence" value="ECO:0007669"/>
    <property type="project" value="UniProtKB-SubCell"/>
</dbReference>
<dbReference type="CDD" id="cd00586">
    <property type="entry name" value="4HBT"/>
    <property type="match status" value="1"/>
</dbReference>
<dbReference type="SUPFAM" id="SSF54637">
    <property type="entry name" value="Thioesterase/thiol ester dehydrase-isomerase"/>
    <property type="match status" value="2"/>
</dbReference>
<name>A0A1D2AG26_AUXPR</name>
<dbReference type="InterPro" id="IPR049427">
    <property type="entry name" value="Acyl-ACP_TE_C"/>
</dbReference>
<accession>A0A1D2AG26</accession>
<dbReference type="EMBL" id="GDKF01000458">
    <property type="protein sequence ID" value="JAT78164.1"/>
    <property type="molecule type" value="Transcribed_RNA"/>
</dbReference>
<dbReference type="InterPro" id="IPR002864">
    <property type="entry name" value="Acyl-ACP_thioesterase_NHD"/>
</dbReference>
<evidence type="ECO:0000256" key="8">
    <source>
        <dbReference type="ARBA" id="ARBA00022946"/>
    </source>
</evidence>
<protein>
    <recommendedName>
        <fullName evidence="11">Acyl-[acyl-carrier-protein] hydrolase</fullName>
        <ecNumber evidence="11">3.1.2.-</ecNumber>
    </recommendedName>
</protein>
<keyword evidence="10 11" id="KW-0275">Fatty acid biosynthesis</keyword>
<comment type="similarity">
    <text evidence="2 11">Belongs to the acyl-ACP thioesterase family.</text>
</comment>
<evidence type="ECO:0000259" key="12">
    <source>
        <dbReference type="Pfam" id="PF01643"/>
    </source>
</evidence>
<gene>
    <name evidence="14" type="ORF">g.4376</name>
</gene>
<dbReference type="EC" id="3.1.2.-" evidence="11"/>
<evidence type="ECO:0000259" key="13">
    <source>
        <dbReference type="Pfam" id="PF20791"/>
    </source>
</evidence>
<comment type="subcellular location">
    <subcellularLocation>
        <location evidence="1 11">Plastid</location>
        <location evidence="1 11">Chloroplast</location>
    </subcellularLocation>
</comment>
<dbReference type="Gene3D" id="3.10.129.10">
    <property type="entry name" value="Hotdog Thioesterase"/>
    <property type="match status" value="1"/>
</dbReference>
<keyword evidence="3 11" id="KW-0444">Lipid biosynthesis</keyword>
<dbReference type="Pfam" id="PF01643">
    <property type="entry name" value="Acyl-ACP_TE"/>
    <property type="match status" value="1"/>
</dbReference>
<sequence>MTVLTAPPAPWLAGQIQKSAASFCSRSRPGPGDRVFRHQGRAAGHARPRLSAPRASLAEAVVDYSVRPEPAQEFWTSLEPCKMVENKRVFLEEHRIRGNEAGPSQHVTIAAVANILQEAAGNHAVAMWGRSSQGFATDPELVERGLIFVMTRMQIQMHRYPRWGDLVQVETWFQAAGKLGAQREWLLRDKLTGEVLGAATSTWVMINMRTRRPCRMPELVRWKSACFAREPPRLALPSDVTRAKLPAVADPAPLRGNRQVARRADMDMNGHVNNVAYLAWTLEAVPEEVWAGSHLYQVEIDFKAECHAGDVVCSLAQEVPPQEALTHNGAGREPACYVHSLLRGETELVRARTTWRVSDATRGGVAAHGSAAAASNGSAAAASNGSAPHANGNGAH</sequence>
<dbReference type="AlphaFoldDB" id="A0A1D2AG26"/>
<feature type="domain" description="Acyl-ACP thioesterase N-terminal hotdog" evidence="12">
    <location>
        <begin position="88"/>
        <end position="218"/>
    </location>
</feature>